<proteinExistence type="inferred from homology"/>
<sequence length="765" mass="86088">MAKSRHNSNELLGSKAKKLLSEGEAPEVILAAFKCGYGIFHLRFTYENKEISVVEYLKNKHELTLKYPDLLAIEAGSKAGPIYLPMEIVLGQGYSMNASQVLVLDGISHIHASERRDIIKKMVVENDCEIVMEFEFLVKGKVQDEAPKMGKWNMVSKVRHLGMRELLGKESRCPQLVVKANNMGMQFYARPLHNKNYKGCMIERDLGDFNQQCKQKGKQRQMLIVILPDVQNGYYDCPKTIDLLNVVLRAKLSTIHTVVGSSIFSPNFQKGRLSNGLEYWGGYYQSVRPTQMGLSLNLDVSTMAFYEPIWVHEFLEKNMGSLPSGPLSSQHRLKVRGALMGLKISYRENLLYKVTEISEEPFNKLTRVFLYVNLSAIQAGSDAKPIYLPMEMVKKNGYSADEIVKEFGIPVREDLTTVDAQLNYFVNGMLTIEAPKMGKWNMIGKKLIDGGRVDYWGCVNFSQRNPNMHSCFCQQLVNMCNSKGMCVKSFEDIGQKGKQLEMLIVILPDLGIVTQCCRPEKALKMTAQYLENMTLKMNVKFTIHRLVVRNTVLEDAVERRIPFVTDVPTMIIGADVTHPNTGNDSSPSMAVVTKYKGLVSAQTHGEEIIQDLYKVCSSIQIGCEPPVTFVVVQKRHRMCLFHVNHANHHETDPSSNIQPGTLVDTMICHPSEFYFYLNGLAGIQGTSRPAHYQVLFDENGFSADALYARCTRSVSIVPPVYYTHSLAHRACYYISDTKVGGERAGARGPSTSSIPDSIKDVMFYC</sequence>
<evidence type="ECO:0000256" key="1">
    <source>
        <dbReference type="ARBA" id="ARBA00008201"/>
    </source>
</evidence>
<dbReference type="PROSITE" id="PS50822">
    <property type="entry name" value="PIWI"/>
    <property type="match status" value="1"/>
</dbReference>
<dbReference type="GO" id="GO:0051607">
    <property type="term" value="P:defense response to virus"/>
    <property type="evidence" value="ECO:0007669"/>
    <property type="project" value="UniProtKB-ARBA"/>
</dbReference>
<dbReference type="Gene3D" id="2.170.260.10">
    <property type="entry name" value="paz domain"/>
    <property type="match status" value="1"/>
</dbReference>
<dbReference type="EMBL" id="VOIH02000009">
    <property type="protein sequence ID" value="KAF3437022.1"/>
    <property type="molecule type" value="Genomic_DNA"/>
</dbReference>
<dbReference type="Pfam" id="PF16487">
    <property type="entry name" value="ArgoMid"/>
    <property type="match status" value="1"/>
</dbReference>
<dbReference type="Proteomes" id="UP000796880">
    <property type="component" value="Unassembled WGS sequence"/>
</dbReference>
<dbReference type="GO" id="GO:1990904">
    <property type="term" value="C:ribonucleoprotein complex"/>
    <property type="evidence" value="ECO:0007669"/>
    <property type="project" value="UniProtKB-KW"/>
</dbReference>
<evidence type="ECO:0000256" key="2">
    <source>
        <dbReference type="ARBA" id="ARBA00022491"/>
    </source>
</evidence>
<protein>
    <recommendedName>
        <fullName evidence="4">Piwi domain-containing protein</fullName>
    </recommendedName>
</protein>
<dbReference type="Pfam" id="PF02171">
    <property type="entry name" value="Piwi"/>
    <property type="match status" value="1"/>
</dbReference>
<keyword evidence="3" id="KW-0687">Ribonucleoprotein</keyword>
<dbReference type="InterPro" id="IPR036085">
    <property type="entry name" value="PAZ_dom_sf"/>
</dbReference>
<dbReference type="SUPFAM" id="SSF53098">
    <property type="entry name" value="Ribonuclease H-like"/>
    <property type="match status" value="1"/>
</dbReference>
<dbReference type="InterPro" id="IPR003100">
    <property type="entry name" value="PAZ_dom"/>
</dbReference>
<keyword evidence="2" id="KW-0678">Repressor</keyword>
<dbReference type="InterPro" id="IPR003165">
    <property type="entry name" value="Piwi"/>
</dbReference>
<name>A0A8K0GPU3_9ROSA</name>
<feature type="domain" description="Piwi" evidence="4">
    <location>
        <begin position="609"/>
        <end position="735"/>
    </location>
</feature>
<dbReference type="InterPro" id="IPR014811">
    <property type="entry name" value="ArgoL1"/>
</dbReference>
<dbReference type="Gene3D" id="3.40.50.2300">
    <property type="match status" value="2"/>
</dbReference>
<dbReference type="CDD" id="cd02846">
    <property type="entry name" value="PAZ_argonaute_like"/>
    <property type="match status" value="1"/>
</dbReference>
<reference evidence="5" key="1">
    <citation type="submission" date="2020-03" db="EMBL/GenBank/DDBJ databases">
        <title>A high-quality chromosome-level genome assembly of a woody plant with both climbing and erect habits, Rhamnella rubrinervis.</title>
        <authorList>
            <person name="Lu Z."/>
            <person name="Yang Y."/>
            <person name="Zhu X."/>
            <person name="Sun Y."/>
        </authorList>
    </citation>
    <scope>NUCLEOTIDE SEQUENCE</scope>
    <source>
        <strain evidence="5">BYM</strain>
        <tissue evidence="5">Leaf</tissue>
    </source>
</reference>
<accession>A0A8K0GPU3</accession>
<organism evidence="5 6">
    <name type="scientific">Rhamnella rubrinervis</name>
    <dbReference type="NCBI Taxonomy" id="2594499"/>
    <lineage>
        <taxon>Eukaryota</taxon>
        <taxon>Viridiplantae</taxon>
        <taxon>Streptophyta</taxon>
        <taxon>Embryophyta</taxon>
        <taxon>Tracheophyta</taxon>
        <taxon>Spermatophyta</taxon>
        <taxon>Magnoliopsida</taxon>
        <taxon>eudicotyledons</taxon>
        <taxon>Gunneridae</taxon>
        <taxon>Pentapetalae</taxon>
        <taxon>rosids</taxon>
        <taxon>fabids</taxon>
        <taxon>Rosales</taxon>
        <taxon>Rhamnaceae</taxon>
        <taxon>rhamnoid group</taxon>
        <taxon>Rhamneae</taxon>
        <taxon>Rhamnella</taxon>
    </lineage>
</organism>
<evidence type="ECO:0000313" key="6">
    <source>
        <dbReference type="Proteomes" id="UP000796880"/>
    </source>
</evidence>
<dbReference type="SMART" id="SM01163">
    <property type="entry name" value="DUF1785"/>
    <property type="match status" value="1"/>
</dbReference>
<dbReference type="AlphaFoldDB" id="A0A8K0GPU3"/>
<dbReference type="PANTHER" id="PTHR22891">
    <property type="entry name" value="EUKARYOTIC TRANSLATION INITIATION FACTOR 2C"/>
    <property type="match status" value="1"/>
</dbReference>
<comment type="similarity">
    <text evidence="1">Belongs to the argonaute family. Ago subfamily.</text>
</comment>
<evidence type="ECO:0000259" key="4">
    <source>
        <dbReference type="PROSITE" id="PS50822"/>
    </source>
</evidence>
<dbReference type="InterPro" id="IPR032473">
    <property type="entry name" value="Argonaute_Mid_dom"/>
</dbReference>
<dbReference type="Gene3D" id="3.30.420.10">
    <property type="entry name" value="Ribonuclease H-like superfamily/Ribonuclease H"/>
    <property type="match status" value="2"/>
</dbReference>
<gene>
    <name evidence="5" type="ORF">FNV43_RR19775</name>
</gene>
<dbReference type="InterPro" id="IPR012337">
    <property type="entry name" value="RNaseH-like_sf"/>
</dbReference>
<dbReference type="InterPro" id="IPR036397">
    <property type="entry name" value="RNaseH_sf"/>
</dbReference>
<dbReference type="SMART" id="SM00950">
    <property type="entry name" value="Piwi"/>
    <property type="match status" value="1"/>
</dbReference>
<evidence type="ECO:0000313" key="5">
    <source>
        <dbReference type="EMBL" id="KAF3437022.1"/>
    </source>
</evidence>
<dbReference type="Pfam" id="PF02170">
    <property type="entry name" value="PAZ"/>
    <property type="match status" value="1"/>
</dbReference>
<keyword evidence="6" id="KW-1185">Reference proteome</keyword>
<comment type="caution">
    <text evidence="5">The sequence shown here is derived from an EMBL/GenBank/DDBJ whole genome shotgun (WGS) entry which is preliminary data.</text>
</comment>
<evidence type="ECO:0000256" key="3">
    <source>
        <dbReference type="ARBA" id="ARBA00023274"/>
    </source>
</evidence>
<dbReference type="Pfam" id="PF08699">
    <property type="entry name" value="ArgoL1"/>
    <property type="match status" value="1"/>
</dbReference>
<dbReference type="GO" id="GO:0003723">
    <property type="term" value="F:RNA binding"/>
    <property type="evidence" value="ECO:0007669"/>
    <property type="project" value="InterPro"/>
</dbReference>
<dbReference type="OrthoDB" id="10252740at2759"/>
<dbReference type="SUPFAM" id="SSF101690">
    <property type="entry name" value="PAZ domain"/>
    <property type="match status" value="2"/>
</dbReference>